<gene>
    <name evidence="7" type="ORF">ATC70_012058</name>
</gene>
<dbReference type="InterPro" id="IPR019415">
    <property type="entry name" value="FMP27_SW_RBG"/>
</dbReference>
<dbReference type="Proteomes" id="UP001304243">
    <property type="component" value="Unassembled WGS sequence"/>
</dbReference>
<feature type="compositionally biased region" description="Basic and acidic residues" evidence="2">
    <location>
        <begin position="3012"/>
        <end position="3026"/>
    </location>
</feature>
<dbReference type="Pfam" id="PF10344">
    <property type="entry name" value="Hobbit"/>
    <property type="match status" value="1"/>
</dbReference>
<feature type="compositionally biased region" description="Acidic residues" evidence="2">
    <location>
        <begin position="2213"/>
        <end position="2227"/>
    </location>
</feature>
<name>A0AAN7DRG9_9FUNG</name>
<keyword evidence="3" id="KW-0472">Membrane</keyword>
<evidence type="ECO:0000259" key="4">
    <source>
        <dbReference type="SMART" id="SM01214"/>
    </source>
</evidence>
<protein>
    <submittedName>
        <fullName evidence="7">Uncharacterized protein</fullName>
    </submittedName>
</protein>
<dbReference type="InterPro" id="IPR019441">
    <property type="entry name" value="FMP27/BLTP2/Hobbit_GFWDK_RBG"/>
</dbReference>
<evidence type="ECO:0000259" key="6">
    <source>
        <dbReference type="SMART" id="SM01216"/>
    </source>
</evidence>
<evidence type="ECO:0000313" key="7">
    <source>
        <dbReference type="EMBL" id="KAK4521443.1"/>
    </source>
</evidence>
<dbReference type="GeneID" id="89955744"/>
<dbReference type="RefSeq" id="XP_064688109.1">
    <property type="nucleotide sequence ID" value="XM_064831241.1"/>
</dbReference>
<evidence type="ECO:0000256" key="3">
    <source>
        <dbReference type="SAM" id="Phobius"/>
    </source>
</evidence>
<feature type="compositionally biased region" description="Low complexity" evidence="2">
    <location>
        <begin position="2764"/>
        <end position="2773"/>
    </location>
</feature>
<dbReference type="InterPro" id="IPR045167">
    <property type="entry name" value="Hobbit"/>
</dbReference>
<feature type="region of interest" description="Disordered" evidence="2">
    <location>
        <begin position="1598"/>
        <end position="1619"/>
    </location>
</feature>
<sequence length="3101" mass="351690">MALGLYHYALIIVGFYLIRICIRSILALRFHFCFGRIGFFSVSNIRYHHHKSSETALWSVKVGKLKLRLRNRPTWSSPTPYISIYIADIHVQLHSIAALAAARQQHTRVVRANKLNRKLSRVSSSLKKIPWWYSLSIVKQVIKYTSALPAQLLMSGLANYVDVQIDTLAVDIEDQASIKVHNINFSSILFADVTLPRGSNIPNASMPCSPLEQQQHPTLEESDRFSMRSSHQRHSLKRAQHLFKEKFFEIMVNMGKISVVGRGDVDMLTLPSGGEIVISCHLSAACVTLKDVDVSTRMGAIAVQVNPLIDLVKSVSGSAKSVQREKPKHEHVDNPLMVEEQDTTPHNKSSMIQLFRSVTLSMDTTTLETQHESMCSSILELQGVHVSGVSECYVRGVDPYYKFQCSLASSWAIMDKSLPITHRQLQLISLPELKWTVNVSQSVISPAAQVSGLATDLDVLPNAFDDAKTLVWNDDLRPNRKFLDATLSMHEPKIYLDVSKASMLSKLKSIAETKENSPQPAEDQLKQVAQNVPRGSLSVCIDKPSIHIKCATTKHTGIISWSGITFEANGSYCAQKNRPTSVLPSYSEPSHTTTRTAAADEDHIEFQASSSAVQRIQTQSRPSWISLFRRSWKSKEPNESSDRKAIEWYYKTSMRFTVQNTCFDIFSENAPTPPPKNHAPDVGDPNYFVSVGNFECNAHTRLHVSFVRNIHRQNTRVIWNPDAHHINVDTVIDRPVLNLWTRTQDGQRQMEFWARNVVEQVVKEIKQQQQPTPASPETARPSDHSALFDYMSILKTSVVIADAAVVLEGVDRGLKGKRVIPNGFLDNAPEQDIDVRVIASIQQVSVVFSGSRVFHKTHKSNLSQSSTNTHTSTENEDTQQRTKSQHIPFGTSRLSIQHFIVERIFRSDHAAVDEHDWHQHEDRKAVIMWVSRINTRTEVLLDSAHHILLVPSIVVKKNGAQYSITNHYACLVTAMYTLEAIQHLFPSTKSNSSKTHHDDLTRHNKKSKVILHKLQFQINRTDVHIFLPGGTTELYLRMDTLRMEWDNQVEHHGEMPPMAIRNVTLFGVSPKQADHWDQLFELDNMRFSIEKDVNFSTGQLTKTNQLTMSKMYMRIPYGYELCNFVDSTVTLIKAIKATHARVSKGVAFLFFGPHEKHVPTVIPHMRLVCDLFTFQFEDDPFEARLRSIYKTGVLEQANRIAIQDAFEMKAQTLMQPSSDDKDKASIYASEEADARVNEAWQKLQQHNSNSWRRHIDAALSKEHATYVRIQSANYRHTMASGQLDDMSDDPVTDEKTQYLSDMFRIHIVDLPKYPPLLDLTMKHTSLDFRHPDFELDQTRQFIFDVGKGQPLDTPLSTILPFHLDWKSGETWAQLRDYPIPFISVPPLASNPEDNDISTLDDVPHATAAWTLSGNYVFGDDLGDLDATRSIHLTIVDENDAHYAMDIVRTTTPLKFFSIVNIDVHNSALSHICWCVPYQPAIQDITRVMDTFTKPPVDPSQKVGFWDKVRLIIHTRVKISFVGGGDLAMVMKGSRDPYDMSEKGFGLAKVWRNDVVWLLGHENPQGEFMQIISRDYAFGVPDLVRGGYSAPYITAADHSGCRDTQQQQQQQQQQQDIRQSVSMSSFNSSIMSSSDENGSRFVKIALKLSGGIRMGLGCHLERMCNPRCDICDENSNVMPEARAVHKSRLLHFLPHYKVKLKAPQNVHEENYDAYRGFRSDFIHTSISIIKTSDYEPDASDKVNVTGNSMHLTPGFIDHFVSWFRLFGGAMSYPLRAGSLFPKLDTRPTQKFGRHMSTMKYKVVVNPLTCGYFMKDENVVAEQVTTEELGDSVGLKGFVKAFSVDIHQRREIVNVANYKLDQKRLKANWPVTEAEVQLKNIDLRAVKASYAMSTDDAFSSFSSGVADNISVPVQAEQYMSDESDNGLDMMEGLNYRCNIDSDSSDWVDLDDFIEMGVATPDILPAIQVLPFAFSPCIYYLRQTNKDDVQKFRYLHDTHDCILGTAVDTREMQMTLLHDRSQTIDVQIRKHQTRLHTIEMKRLQHGSDEKALQELSDAIVEKTRILYEKRELLQRYLKELSTQDMPDVVHNKKSDAYNQSTIFGKDSLAQWEELMGYFKVRYIAHNPQILWNNSVRNILYHGLDLRDHRRALSYYMTARTVKFLRDLIEASDMQYSHSHKPFVLDDDEGGMDTSMAEELIAKLLSEQDTKFYAPNETEEEKPLDGSDSDTVDMSKSDNVNSPLMQLKTIPNNYVMKSSYLVDLLNPQISLQSDCDPDNIVLVANERTQVKGFNIIDETDPDVEMEMVKHRTVVSLDNVQFFVAKKEQFDSVDLLLDNHYGAKESDHWLAWIPPEMLISYVKRSDKFQRIGDRIAATLQYDKYNPLRIKTNTNVYSQVHPFEDRCDSVQLNFPSLKLTADSSQYNAVYQVATDLLLYKEPAKKERLARLREIMMAADRSSLYDATEKIVDLQSRARQLLHARDQYRQNMALLDEKRIEEFKSIRLALYDTLEELYLGMEAIKLMQSNQRKDYHEPKTNLKFVFCAEKMEWEMLSKGEVPLCECALTNFTFNFVSKEDHSSINTLEVDILQVKNLSPSPVFADVLGPYFDSRKPYDFSRHKMLRCYFVSLAPVGGIPVIQHLEINLHPMRVQMTYSFGRQLAYYLFPPEKQASNSNNSKQLQPEAAVMVSSTSAPTTTVNNNTPAPLDASDFSMEQDSSSSAIIIPQPSSSERSDHNSFRHHASSSVAFAPVASSANLSASFDSQKLSNSSQLFMSSSSRDDVEETPNDSPSSSTILPAPQSSSSNSNKKTKKHQQQSINNKLSKFKTPDDLSVMKKRASSNRAFILVKIPGARHCLSYQGPKEKNIEDLRDFAFEQPTLEFRNETWSWFELVSNIKKDFMRAALLHNSTALLKEKLLRRHPRENAKLIDSSVSMYTTPIYVADHASTVKGKQPYDVVVNGEEEESESSSVEDVLDPKDIASLHSAHSSDMWDAVEAPPPPSPRKKHIWQKLKKSKKESSPERHFAAHDSTDTASPADSHPTTTASSSASASPALARSISASTRHLNEDDQLTVKGRYLLGKYYNGPTQWLAPGAKLKGKQVNKKV</sequence>
<feature type="coiled-coil region" evidence="1">
    <location>
        <begin position="2464"/>
        <end position="2491"/>
    </location>
</feature>
<feature type="region of interest" description="Disordered" evidence="2">
    <location>
        <begin position="2208"/>
        <end position="2227"/>
    </location>
</feature>
<comment type="caution">
    <text evidence="7">The sequence shown here is derived from an EMBL/GenBank/DDBJ whole genome shotgun (WGS) entry which is preliminary data.</text>
</comment>
<feature type="domain" description="FMP27 SW motif-containing RBG unit" evidence="5">
    <location>
        <begin position="1238"/>
        <end position="1358"/>
    </location>
</feature>
<feature type="compositionally biased region" description="Low complexity" evidence="2">
    <location>
        <begin position="3028"/>
        <end position="3057"/>
    </location>
</feature>
<feature type="transmembrane region" description="Helical" evidence="3">
    <location>
        <begin position="5"/>
        <end position="26"/>
    </location>
</feature>
<feature type="domain" description="FMP27/BLTP2/Hobbit GFWDK motif-containing RBG unit" evidence="4">
    <location>
        <begin position="1376"/>
        <end position="1539"/>
    </location>
</feature>
<feature type="compositionally biased region" description="Low complexity" evidence="2">
    <location>
        <begin position="2681"/>
        <end position="2726"/>
    </location>
</feature>
<proteinExistence type="predicted"/>
<feature type="region of interest" description="Disordered" evidence="2">
    <location>
        <begin position="2668"/>
        <end position="2737"/>
    </location>
</feature>
<feature type="compositionally biased region" description="Low complexity" evidence="2">
    <location>
        <begin position="860"/>
        <end position="872"/>
    </location>
</feature>
<dbReference type="EMBL" id="JASEJX010000004">
    <property type="protein sequence ID" value="KAK4521443.1"/>
    <property type="molecule type" value="Genomic_DNA"/>
</dbReference>
<dbReference type="PANTHER" id="PTHR15678:SF6">
    <property type="entry name" value="BRIDGE-LIKE LIPID TRANSFER PROTEIN FAMILY MEMBER 2"/>
    <property type="match status" value="1"/>
</dbReference>
<evidence type="ECO:0000259" key="5">
    <source>
        <dbReference type="SMART" id="SM01215"/>
    </source>
</evidence>
<keyword evidence="3" id="KW-1133">Transmembrane helix</keyword>
<feature type="region of interest" description="Disordered" evidence="2">
    <location>
        <begin position="2764"/>
        <end position="2821"/>
    </location>
</feature>
<evidence type="ECO:0000313" key="8">
    <source>
        <dbReference type="Proteomes" id="UP001304243"/>
    </source>
</evidence>
<organism evidence="7 8">
    <name type="scientific">Mucor velutinosus</name>
    <dbReference type="NCBI Taxonomy" id="708070"/>
    <lineage>
        <taxon>Eukaryota</taxon>
        <taxon>Fungi</taxon>
        <taxon>Fungi incertae sedis</taxon>
        <taxon>Mucoromycota</taxon>
        <taxon>Mucoromycotina</taxon>
        <taxon>Mucoromycetes</taxon>
        <taxon>Mucorales</taxon>
        <taxon>Mucorineae</taxon>
        <taxon>Mucoraceae</taxon>
        <taxon>Mucor</taxon>
    </lineage>
</organism>
<dbReference type="SMART" id="SM01215">
    <property type="entry name" value="Fmp27_SW"/>
    <property type="match status" value="1"/>
</dbReference>
<feature type="domain" description="FMP27 WPPW motif-containing RBG unit" evidence="6">
    <location>
        <begin position="1832"/>
        <end position="2353"/>
    </location>
</feature>
<dbReference type="PANTHER" id="PTHR15678">
    <property type="entry name" value="ANTIGEN MLAA-22-RELATED"/>
    <property type="match status" value="1"/>
</dbReference>
<keyword evidence="3" id="KW-0812">Transmembrane</keyword>
<evidence type="ECO:0000256" key="1">
    <source>
        <dbReference type="SAM" id="Coils"/>
    </source>
</evidence>
<evidence type="ECO:0000256" key="2">
    <source>
        <dbReference type="SAM" id="MobiDB-lite"/>
    </source>
</evidence>
<keyword evidence="1" id="KW-0175">Coiled coil</keyword>
<dbReference type="InterPro" id="IPR019449">
    <property type="entry name" value="FMP27_WPPW_RBG"/>
</dbReference>
<feature type="compositionally biased region" description="Basic residues" evidence="2">
    <location>
        <begin position="2998"/>
        <end position="3011"/>
    </location>
</feature>
<reference evidence="7 8" key="1">
    <citation type="submission" date="2022-11" db="EMBL/GenBank/DDBJ databases">
        <title>Mucor velutinosus strain NIH1002 WGS.</title>
        <authorList>
            <person name="Subramanian P."/>
            <person name="Mullikin J.C."/>
            <person name="Segre J.A."/>
            <person name="Zelazny A.M."/>
        </authorList>
    </citation>
    <scope>NUCLEOTIDE SEQUENCE [LARGE SCALE GENOMIC DNA]</scope>
    <source>
        <strain evidence="7 8">NIH1002</strain>
    </source>
</reference>
<feature type="compositionally biased region" description="Low complexity" evidence="2">
    <location>
        <begin position="1604"/>
        <end position="1619"/>
    </location>
</feature>
<dbReference type="SMART" id="SM01216">
    <property type="entry name" value="Fmp27_WPPW"/>
    <property type="match status" value="1"/>
</dbReference>
<dbReference type="SMART" id="SM01214">
    <property type="entry name" value="Fmp27_GFWDK"/>
    <property type="match status" value="1"/>
</dbReference>
<feature type="region of interest" description="Disordered" evidence="2">
    <location>
        <begin position="2981"/>
        <end position="3064"/>
    </location>
</feature>
<feature type="region of interest" description="Disordered" evidence="2">
    <location>
        <begin position="858"/>
        <end position="885"/>
    </location>
</feature>
<accession>A0AAN7DRG9</accession>
<keyword evidence="8" id="KW-1185">Reference proteome</keyword>